<accession>A0A420ILS2</accession>
<protein>
    <submittedName>
        <fullName evidence="1">Uncharacterized protein</fullName>
    </submittedName>
</protein>
<sequence>MPASCHPPYKHADRIRIGRFKGSRFSAAIGVCLNLDRIQGCSGFRFCRIRNILIRRPEVYRGKDFSSVDNAQFYLSHILRWFMFGYNEYQVVVQWNAEKRQCGGVGVVKKTSNGYNKCLSIKV</sequence>
<dbReference type="EMBL" id="MCBQ01008444">
    <property type="protein sequence ID" value="RKF75496.1"/>
    <property type="molecule type" value="Genomic_DNA"/>
</dbReference>
<comment type="caution">
    <text evidence="1">The sequence shown here is derived from an EMBL/GenBank/DDBJ whole genome shotgun (WGS) entry which is preliminary data.</text>
</comment>
<keyword evidence="2" id="KW-1185">Reference proteome</keyword>
<name>A0A420ILS2_9PEZI</name>
<gene>
    <name evidence="1" type="ORF">GcM3_084025</name>
</gene>
<organism evidence="1 2">
    <name type="scientific">Golovinomyces cichoracearum</name>
    <dbReference type="NCBI Taxonomy" id="62708"/>
    <lineage>
        <taxon>Eukaryota</taxon>
        <taxon>Fungi</taxon>
        <taxon>Dikarya</taxon>
        <taxon>Ascomycota</taxon>
        <taxon>Pezizomycotina</taxon>
        <taxon>Leotiomycetes</taxon>
        <taxon>Erysiphales</taxon>
        <taxon>Erysiphaceae</taxon>
        <taxon>Golovinomyces</taxon>
    </lineage>
</organism>
<dbReference type="AlphaFoldDB" id="A0A420ILS2"/>
<dbReference type="Proteomes" id="UP000283383">
    <property type="component" value="Unassembled WGS sequence"/>
</dbReference>
<evidence type="ECO:0000313" key="1">
    <source>
        <dbReference type="EMBL" id="RKF75496.1"/>
    </source>
</evidence>
<reference evidence="1 2" key="1">
    <citation type="journal article" date="2018" name="BMC Genomics">
        <title>Comparative genome analyses reveal sequence features reflecting distinct modes of host-adaptation between dicot and monocot powdery mildew.</title>
        <authorList>
            <person name="Wu Y."/>
            <person name="Ma X."/>
            <person name="Pan Z."/>
            <person name="Kale S.D."/>
            <person name="Song Y."/>
            <person name="King H."/>
            <person name="Zhang Q."/>
            <person name="Presley C."/>
            <person name="Deng X."/>
            <person name="Wei C.I."/>
            <person name="Xiao S."/>
        </authorList>
    </citation>
    <scope>NUCLEOTIDE SEQUENCE [LARGE SCALE GENOMIC DNA]</scope>
    <source>
        <strain evidence="1">UMSG3</strain>
    </source>
</reference>
<proteinExistence type="predicted"/>
<evidence type="ECO:0000313" key="2">
    <source>
        <dbReference type="Proteomes" id="UP000283383"/>
    </source>
</evidence>